<gene>
    <name evidence="1" type="ORF">L1857_06490</name>
</gene>
<keyword evidence="2" id="KW-1185">Reference proteome</keyword>
<dbReference type="RefSeq" id="WP_116111530.1">
    <property type="nucleotide sequence ID" value="NZ_CP091196.1"/>
</dbReference>
<accession>A0ABY4NP84</accession>
<sequence>MDTIDRYHDRNALLAASSLAWIEVARALRARSDLDFAEVTDDVEAALSGVAARHNGLRAVAPS</sequence>
<name>A0ABY4NP84_9PSEU</name>
<dbReference type="Proteomes" id="UP000830158">
    <property type="component" value="Chromosome"/>
</dbReference>
<reference evidence="1" key="1">
    <citation type="submission" date="2022-01" db="EMBL/GenBank/DDBJ databases">
        <title>PSI-footprinting approach for the identification of protein synthesis inhibitor producers.</title>
        <authorList>
            <person name="Handel F."/>
            <person name="Kulik A."/>
            <person name="Wex K.W."/>
            <person name="Berscheid A."/>
            <person name="Saur J.S."/>
            <person name="Winkler A."/>
            <person name="Wibberg D."/>
            <person name="Kalinowski J."/>
            <person name="Broetz-Oesterhelt H."/>
            <person name="Mast Y."/>
        </authorList>
    </citation>
    <scope>NUCLEOTIDE SEQUENCE</scope>
    <source>
        <strain evidence="1">KNN 49.3e</strain>
    </source>
</reference>
<proteinExistence type="predicted"/>
<evidence type="ECO:0000313" key="1">
    <source>
        <dbReference type="EMBL" id="UQS22495.1"/>
    </source>
</evidence>
<protein>
    <submittedName>
        <fullName evidence="1">Uncharacterized protein</fullName>
    </submittedName>
</protein>
<evidence type="ECO:0000313" key="2">
    <source>
        <dbReference type="Proteomes" id="UP000830158"/>
    </source>
</evidence>
<dbReference type="EMBL" id="CP091196">
    <property type="protein sequence ID" value="UQS22495.1"/>
    <property type="molecule type" value="Genomic_DNA"/>
</dbReference>
<organism evidence="1 2">
    <name type="scientific">Amycolatopsis thermalba</name>
    <dbReference type="NCBI Taxonomy" id="944492"/>
    <lineage>
        <taxon>Bacteria</taxon>
        <taxon>Bacillati</taxon>
        <taxon>Actinomycetota</taxon>
        <taxon>Actinomycetes</taxon>
        <taxon>Pseudonocardiales</taxon>
        <taxon>Pseudonocardiaceae</taxon>
        <taxon>Amycolatopsis</taxon>
    </lineage>
</organism>